<dbReference type="OrthoDB" id="1925091at2759"/>
<keyword evidence="2" id="KW-1185">Reference proteome</keyword>
<organism evidence="1 2">
    <name type="scientific">Jatropha curcas</name>
    <name type="common">Barbados nut</name>
    <dbReference type="NCBI Taxonomy" id="180498"/>
    <lineage>
        <taxon>Eukaryota</taxon>
        <taxon>Viridiplantae</taxon>
        <taxon>Streptophyta</taxon>
        <taxon>Embryophyta</taxon>
        <taxon>Tracheophyta</taxon>
        <taxon>Spermatophyta</taxon>
        <taxon>Magnoliopsida</taxon>
        <taxon>eudicotyledons</taxon>
        <taxon>Gunneridae</taxon>
        <taxon>Pentapetalae</taxon>
        <taxon>rosids</taxon>
        <taxon>fabids</taxon>
        <taxon>Malpighiales</taxon>
        <taxon>Euphorbiaceae</taxon>
        <taxon>Crotonoideae</taxon>
        <taxon>Jatropheae</taxon>
        <taxon>Jatropha</taxon>
    </lineage>
</organism>
<accession>A0A067K9M2</accession>
<dbReference type="EMBL" id="KK914568">
    <property type="protein sequence ID" value="KDP32931.1"/>
    <property type="molecule type" value="Genomic_DNA"/>
</dbReference>
<evidence type="ECO:0008006" key="3">
    <source>
        <dbReference type="Google" id="ProtNLM"/>
    </source>
</evidence>
<dbReference type="PANTHER" id="PTHR37383">
    <property type="entry name" value="OS01G0694200 PROTEIN"/>
    <property type="match status" value="1"/>
</dbReference>
<name>A0A067K9M2_JATCU</name>
<protein>
    <recommendedName>
        <fullName evidence="3">Cleavage/polyadenylation specificity factor A subunit N-terminal domain-containing protein</fullName>
    </recommendedName>
</protein>
<proteinExistence type="predicted"/>
<evidence type="ECO:0000313" key="2">
    <source>
        <dbReference type="Proteomes" id="UP000027138"/>
    </source>
</evidence>
<evidence type="ECO:0000313" key="1">
    <source>
        <dbReference type="EMBL" id="KDP32931.1"/>
    </source>
</evidence>
<dbReference type="Proteomes" id="UP000027138">
    <property type="component" value="Unassembled WGS sequence"/>
</dbReference>
<dbReference type="STRING" id="180498.A0A067K9M2"/>
<sequence>MYSVSSRKVWVFALKLIGDGNGEADVVKLMRCAIIECCTPVWSMSVSFGFLILGEDNGVRVFNLRQLVKGHVKKVKGLNSNGNLDLNGKLKNKGLRLPNGVIGGDNHSGSTACNGFLDGKFDKHCVSVKQKSIRCRQDSGEGDACVVALKSTEAKVSNSAVKAVSIQALSSKKFMILDSAGDLHVLCLSNPVVGSTIRAHMMQLPHSMKVQKLAVLPDISSRIQTFWISDGFHSVHMMMASEMDIAVNKNDGDESQEKPMQISVIQAIFSAEKIQDLVPLAANAVLLLGQGNMYAYAIP</sequence>
<gene>
    <name evidence="1" type="ORF">JCGZ_12962</name>
</gene>
<reference evidence="1 2" key="1">
    <citation type="journal article" date="2014" name="PLoS ONE">
        <title>Global Analysis of Gene Expression Profiles in Physic Nut (Jatropha curcas L.) Seedlings Exposed to Salt Stress.</title>
        <authorList>
            <person name="Zhang L."/>
            <person name="Zhang C."/>
            <person name="Wu P."/>
            <person name="Chen Y."/>
            <person name="Li M."/>
            <person name="Jiang H."/>
            <person name="Wu G."/>
        </authorList>
    </citation>
    <scope>NUCLEOTIDE SEQUENCE [LARGE SCALE GENOMIC DNA]</scope>
    <source>
        <strain evidence="2">cv. GZQX0401</strain>
        <tissue evidence="1">Young leaves</tissue>
    </source>
</reference>
<dbReference type="PANTHER" id="PTHR37383:SF1">
    <property type="entry name" value="OS01G0694200 PROTEIN"/>
    <property type="match status" value="1"/>
</dbReference>
<dbReference type="AlphaFoldDB" id="A0A067K9M2"/>